<dbReference type="GO" id="GO:0016020">
    <property type="term" value="C:membrane"/>
    <property type="evidence" value="ECO:0007669"/>
    <property type="project" value="UniProtKB-SubCell"/>
</dbReference>
<dbReference type="InterPro" id="IPR058639">
    <property type="entry name" value="BSH_YknX-like"/>
</dbReference>
<dbReference type="SUPFAM" id="SSF51230">
    <property type="entry name" value="Single hybrid motif"/>
    <property type="match status" value="1"/>
</dbReference>
<dbReference type="PhylomeDB" id="B2JAB3"/>
<evidence type="ECO:0000259" key="7">
    <source>
        <dbReference type="Pfam" id="PF26002"/>
    </source>
</evidence>
<dbReference type="InterPro" id="IPR058982">
    <property type="entry name" value="Beta-barrel_AprE"/>
</dbReference>
<dbReference type="Pfam" id="PF25984">
    <property type="entry name" value="BSH_YknX"/>
    <property type="match status" value="1"/>
</dbReference>
<evidence type="ECO:0000259" key="6">
    <source>
        <dbReference type="Pfam" id="PF25984"/>
    </source>
</evidence>
<evidence type="ECO:0000256" key="5">
    <source>
        <dbReference type="ARBA" id="ARBA00023136"/>
    </source>
</evidence>
<dbReference type="PANTHER" id="PTHR30386:SF26">
    <property type="entry name" value="TRANSPORT PROTEIN COMB"/>
    <property type="match status" value="1"/>
</dbReference>
<reference evidence="8 9" key="2">
    <citation type="journal article" date="2013" name="Plant Physiol.">
        <title>A Nostoc punctiforme Sugar Transporter Necessary to Establish a Cyanobacterium-Plant Symbiosis.</title>
        <authorList>
            <person name="Ekman M."/>
            <person name="Picossi S."/>
            <person name="Campbell E.L."/>
            <person name="Meeks J.C."/>
            <person name="Flores E."/>
        </authorList>
    </citation>
    <scope>NUCLEOTIDE SEQUENCE [LARGE SCALE GENOMIC DNA]</scope>
    <source>
        <strain evidence="9">ATCC 29133 / PCC 73102</strain>
    </source>
</reference>
<feature type="domain" description="AprE-like beta-barrel" evidence="7">
    <location>
        <begin position="398"/>
        <end position="488"/>
    </location>
</feature>
<gene>
    <name evidence="8" type="ordered locus">Npun_F5892</name>
</gene>
<dbReference type="KEGG" id="npu:Npun_F5892"/>
<sequence>MPNVPFPIPPFIMNIQYKFDQPVLLQQTPTWSRAIAWTIIGVSTFTVIWASVFQIDESIHATGKLEPQGAVKEIQAPVHGVVNEILVKDGQRVKKGETLITLEKTSSEAELTSLKQSRAAQLLAKQSLEQENDFYRRQLQGSISLQQVAQQTALLKIKPELAFLTKSRAAIIAENQLYRTQLNGATAESPLTREQQLRLRNRQIELESRLATANLETGQTQQQFFQTQAQLTSAKELLTINQQILRRFEPLAQQGAISQVQYLKQQQDVSTKQAEVIRLNREQQRLQLAIAQSNEKLRNTAAVSQEDLLAKITDNDKKIAEIDSQLTKVIVDNQKRLYEINGQIGEIESKLIQAQQTLKYQKITAPVDGTVFELKAKTAGFVINSSEPLLKLVPSDNLVANVYITNRDIGFVRERQQVDVRIDSFPFQEYGDIKGELIEIGSDALPPDQVYKFWRFSAKVRLHGQKLLINQRQIPLQSGMSIDANVKLRQRTIMSIFTDFLVQKTESLKSLR</sequence>
<comment type="subcellular location">
    <subcellularLocation>
        <location evidence="1">Membrane</location>
        <topology evidence="1">Single-pass membrane protein</topology>
    </subcellularLocation>
</comment>
<evidence type="ECO:0000313" key="8">
    <source>
        <dbReference type="EMBL" id="ACC84188.1"/>
    </source>
</evidence>
<protein>
    <submittedName>
        <fullName evidence="8">Secretion protein HlyD family protein</fullName>
    </submittedName>
</protein>
<dbReference type="Pfam" id="PF26002">
    <property type="entry name" value="Beta-barrel_AprE"/>
    <property type="match status" value="1"/>
</dbReference>
<dbReference type="PRINTS" id="PR01490">
    <property type="entry name" value="RTXTOXIND"/>
</dbReference>
<dbReference type="Gene3D" id="2.40.30.170">
    <property type="match status" value="1"/>
</dbReference>
<comment type="similarity">
    <text evidence="2">Belongs to the membrane fusion protein (MFP) (TC 8.A.1) family.</text>
</comment>
<organism evidence="8 9">
    <name type="scientific">Nostoc punctiforme (strain ATCC 29133 / PCC 73102)</name>
    <dbReference type="NCBI Taxonomy" id="63737"/>
    <lineage>
        <taxon>Bacteria</taxon>
        <taxon>Bacillati</taxon>
        <taxon>Cyanobacteriota</taxon>
        <taxon>Cyanophyceae</taxon>
        <taxon>Nostocales</taxon>
        <taxon>Nostocaceae</taxon>
        <taxon>Nostoc</taxon>
    </lineage>
</organism>
<dbReference type="PANTHER" id="PTHR30386">
    <property type="entry name" value="MEMBRANE FUSION SUBUNIT OF EMRAB-TOLC MULTIDRUG EFFLUX PUMP"/>
    <property type="match status" value="1"/>
</dbReference>
<evidence type="ECO:0000256" key="2">
    <source>
        <dbReference type="ARBA" id="ARBA00009477"/>
    </source>
</evidence>
<dbReference type="eggNOG" id="COG0845">
    <property type="taxonomic scope" value="Bacteria"/>
</dbReference>
<accession>B2JAB3</accession>
<evidence type="ECO:0000256" key="1">
    <source>
        <dbReference type="ARBA" id="ARBA00004167"/>
    </source>
</evidence>
<keyword evidence="5" id="KW-0472">Membrane</keyword>
<keyword evidence="3" id="KW-0812">Transmembrane</keyword>
<dbReference type="EnsemblBacteria" id="ACC84188">
    <property type="protein sequence ID" value="ACC84188"/>
    <property type="gene ID" value="Npun_F5892"/>
</dbReference>
<feature type="domain" description="YknX-like barrel-sandwich hybrid" evidence="6">
    <location>
        <begin position="77"/>
        <end position="390"/>
    </location>
</feature>
<dbReference type="EMBL" id="CP001037">
    <property type="protein sequence ID" value="ACC84188.1"/>
    <property type="molecule type" value="Genomic_DNA"/>
</dbReference>
<reference evidence="9" key="1">
    <citation type="submission" date="2008-04" db="EMBL/GenBank/DDBJ databases">
        <title>Complete sequence of chromosome of Nostoc punctiforme ATCC 29133.</title>
        <authorList>
            <consortium name="US DOE Joint Genome Institute"/>
            <person name="Copeland A."/>
            <person name="Lucas S."/>
            <person name="Lapidus A."/>
            <person name="Glavina del Rio T."/>
            <person name="Dalin E."/>
            <person name="Tice H."/>
            <person name="Pitluck S."/>
            <person name="Chain P."/>
            <person name="Malfatti S."/>
            <person name="Shin M."/>
            <person name="Vergez L."/>
            <person name="Schmutz J."/>
            <person name="Larimer F."/>
            <person name="Land M."/>
            <person name="Hauser L."/>
            <person name="Kyrpides N."/>
            <person name="Kim E."/>
            <person name="Meeks J.C."/>
            <person name="Elhai J."/>
            <person name="Campbell E.L."/>
            <person name="Thiel T."/>
            <person name="Longmire J."/>
            <person name="Potts M."/>
            <person name="Atlas R."/>
        </authorList>
    </citation>
    <scope>NUCLEOTIDE SEQUENCE [LARGE SCALE GENOMIC DNA]</scope>
    <source>
        <strain evidence="9">ATCC 29133 / PCC 73102</strain>
    </source>
</reference>
<evidence type="ECO:0000313" key="9">
    <source>
        <dbReference type="Proteomes" id="UP000001191"/>
    </source>
</evidence>
<dbReference type="InterPro" id="IPR011053">
    <property type="entry name" value="Single_hybrid_motif"/>
</dbReference>
<evidence type="ECO:0000256" key="3">
    <source>
        <dbReference type="ARBA" id="ARBA00022692"/>
    </source>
</evidence>
<keyword evidence="4" id="KW-1133">Transmembrane helix</keyword>
<dbReference type="HOGENOM" id="CLU_023976_0_0_3"/>
<dbReference type="AlphaFoldDB" id="B2JAB3"/>
<evidence type="ECO:0000256" key="4">
    <source>
        <dbReference type="ARBA" id="ARBA00022989"/>
    </source>
</evidence>
<dbReference type="InterPro" id="IPR050739">
    <property type="entry name" value="MFP"/>
</dbReference>
<dbReference type="Proteomes" id="UP000001191">
    <property type="component" value="Chromosome"/>
</dbReference>
<dbReference type="STRING" id="63737.Npun_F5892"/>
<keyword evidence="9" id="KW-1185">Reference proteome</keyword>
<proteinExistence type="inferred from homology"/>
<dbReference type="Gene3D" id="2.40.50.100">
    <property type="match status" value="1"/>
</dbReference>
<name>B2JAB3_NOSP7</name>